<reference evidence="2" key="1">
    <citation type="submission" date="2020-10" db="EMBL/GenBank/DDBJ databases">
        <authorList>
            <person name="Gilroy R."/>
        </authorList>
    </citation>
    <scope>NUCLEOTIDE SEQUENCE</scope>
    <source>
        <strain evidence="2">CHK180-2868</strain>
    </source>
</reference>
<dbReference type="EMBL" id="DVGC01000014">
    <property type="protein sequence ID" value="HIR04911.1"/>
    <property type="molecule type" value="Genomic_DNA"/>
</dbReference>
<dbReference type="AlphaFoldDB" id="A0A9D1A2N8"/>
<keyword evidence="1" id="KW-1133">Transmembrane helix</keyword>
<dbReference type="Proteomes" id="UP000824250">
    <property type="component" value="Unassembled WGS sequence"/>
</dbReference>
<proteinExistence type="predicted"/>
<feature type="transmembrane region" description="Helical" evidence="1">
    <location>
        <begin position="72"/>
        <end position="91"/>
    </location>
</feature>
<evidence type="ECO:0000256" key="1">
    <source>
        <dbReference type="SAM" id="Phobius"/>
    </source>
</evidence>
<evidence type="ECO:0000313" key="2">
    <source>
        <dbReference type="EMBL" id="HIR04911.1"/>
    </source>
</evidence>
<dbReference type="Pfam" id="PF04854">
    <property type="entry name" value="DUF624"/>
    <property type="match status" value="1"/>
</dbReference>
<keyword evidence="1" id="KW-0812">Transmembrane</keyword>
<name>A0A9D1A2N8_9FIRM</name>
<comment type="caution">
    <text evidence="2">The sequence shown here is derived from an EMBL/GenBank/DDBJ whole genome shotgun (WGS) entry which is preliminary data.</text>
</comment>
<organism evidence="2 3">
    <name type="scientific">Candidatus Copromonas faecavium</name>
    <name type="common">nom. illeg.</name>
    <dbReference type="NCBI Taxonomy" id="2840740"/>
    <lineage>
        <taxon>Bacteria</taxon>
        <taxon>Bacillati</taxon>
        <taxon>Bacillota</taxon>
        <taxon>Clostridia</taxon>
        <taxon>Lachnospirales</taxon>
        <taxon>Lachnospiraceae</taxon>
        <taxon>Candidatus Copromonas (nom. illeg.)</taxon>
    </lineage>
</organism>
<accession>A0A9D1A2N8</accession>
<evidence type="ECO:0000313" key="3">
    <source>
        <dbReference type="Proteomes" id="UP000824250"/>
    </source>
</evidence>
<reference evidence="2" key="2">
    <citation type="journal article" date="2021" name="PeerJ">
        <title>Extensive microbial diversity within the chicken gut microbiome revealed by metagenomics and culture.</title>
        <authorList>
            <person name="Gilroy R."/>
            <person name="Ravi A."/>
            <person name="Getino M."/>
            <person name="Pursley I."/>
            <person name="Horton D.L."/>
            <person name="Alikhan N.F."/>
            <person name="Baker D."/>
            <person name="Gharbi K."/>
            <person name="Hall N."/>
            <person name="Watson M."/>
            <person name="Adriaenssens E.M."/>
            <person name="Foster-Nyarko E."/>
            <person name="Jarju S."/>
            <person name="Secka A."/>
            <person name="Antonio M."/>
            <person name="Oren A."/>
            <person name="Chaudhuri R.R."/>
            <person name="La Ragione R."/>
            <person name="Hildebrand F."/>
            <person name="Pallen M.J."/>
        </authorList>
    </citation>
    <scope>NUCLEOTIDE SEQUENCE</scope>
    <source>
        <strain evidence="2">CHK180-2868</strain>
    </source>
</reference>
<feature type="transmembrane region" description="Helical" evidence="1">
    <location>
        <begin position="21"/>
        <end position="47"/>
    </location>
</feature>
<feature type="transmembrane region" description="Helical" evidence="1">
    <location>
        <begin position="172"/>
        <end position="205"/>
    </location>
</feature>
<gene>
    <name evidence="2" type="ORF">IAB28_02970</name>
</gene>
<sequence length="226" mass="24864">MGELFNTDNSFWQAVGKAGDLILLTLLAVFASLPLVTLGASLSALYYTAFKILEDDNQSTVRNFFHSFRQNLVQGMVISIIVLVLGGLLFFDVRFMLILTAGSAASGLSMPLLCAGWVICVFLGILFLFLVLYLFPLQARFFNPLSVTLKNALAAGIRYLPKTLQMAVGDGAFLIFIWLCFENLVQIVIIPLLLAPSLLALYNAWVLRDLLGLTPGKRDLPVEDPD</sequence>
<keyword evidence="1" id="KW-0472">Membrane</keyword>
<dbReference type="InterPro" id="IPR006938">
    <property type="entry name" value="DUF624"/>
</dbReference>
<protein>
    <submittedName>
        <fullName evidence="2">YesL family protein</fullName>
    </submittedName>
</protein>
<feature type="transmembrane region" description="Helical" evidence="1">
    <location>
        <begin position="112"/>
        <end position="135"/>
    </location>
</feature>